<evidence type="ECO:0000256" key="7">
    <source>
        <dbReference type="ARBA" id="ARBA00023136"/>
    </source>
</evidence>
<comment type="subcellular location">
    <subcellularLocation>
        <location evidence="1">Endomembrane system</location>
    </subcellularLocation>
</comment>
<keyword evidence="5" id="KW-1133">Transmembrane helix</keyword>
<evidence type="ECO:0000256" key="5">
    <source>
        <dbReference type="ARBA" id="ARBA00022989"/>
    </source>
</evidence>
<gene>
    <name evidence="10" type="ORF">CCMP2556_LOCUS31057</name>
</gene>
<comment type="similarity">
    <text evidence="2">Belongs to the P2X receptor family.</text>
</comment>
<keyword evidence="4" id="KW-0812">Transmembrane</keyword>
<evidence type="ECO:0000256" key="9">
    <source>
        <dbReference type="ARBA" id="ARBA00023303"/>
    </source>
</evidence>
<evidence type="ECO:0000313" key="11">
    <source>
        <dbReference type="Proteomes" id="UP001642484"/>
    </source>
</evidence>
<dbReference type="Gene3D" id="2.60.490.10">
    <property type="entry name" value="atp-gated p2x4 ion channel domain"/>
    <property type="match status" value="1"/>
</dbReference>
<keyword evidence="3" id="KW-0813">Transport</keyword>
<dbReference type="InterPro" id="IPR059116">
    <property type="entry name" value="P2X_receptor"/>
</dbReference>
<dbReference type="InterPro" id="IPR027309">
    <property type="entry name" value="P2X_extracellular_dom_sf"/>
</dbReference>
<dbReference type="EMBL" id="CAXAMN010021762">
    <property type="protein sequence ID" value="CAK9063164.1"/>
    <property type="molecule type" value="Genomic_DNA"/>
</dbReference>
<organism evidence="10 11">
    <name type="scientific">Durusdinium trenchii</name>
    <dbReference type="NCBI Taxonomy" id="1381693"/>
    <lineage>
        <taxon>Eukaryota</taxon>
        <taxon>Sar</taxon>
        <taxon>Alveolata</taxon>
        <taxon>Dinophyceae</taxon>
        <taxon>Suessiales</taxon>
        <taxon>Symbiodiniaceae</taxon>
        <taxon>Durusdinium</taxon>
    </lineage>
</organism>
<comment type="caution">
    <text evidence="10">The sequence shown here is derived from an EMBL/GenBank/DDBJ whole genome shotgun (WGS) entry which is preliminary data.</text>
</comment>
<evidence type="ECO:0000256" key="8">
    <source>
        <dbReference type="ARBA" id="ARBA00023286"/>
    </source>
</evidence>
<accession>A0ABP0NHX1</accession>
<keyword evidence="7" id="KW-0472">Membrane</keyword>
<evidence type="ECO:0000256" key="1">
    <source>
        <dbReference type="ARBA" id="ARBA00004308"/>
    </source>
</evidence>
<keyword evidence="6" id="KW-0406">Ion transport</keyword>
<dbReference type="Proteomes" id="UP001642484">
    <property type="component" value="Unassembled WGS sequence"/>
</dbReference>
<evidence type="ECO:0000256" key="4">
    <source>
        <dbReference type="ARBA" id="ARBA00022692"/>
    </source>
</evidence>
<sequence>MQTAMVTYIVFGIFIYNQGYLDYEPSRGAIATHVHGDFVAVSSGRPKVRYFTAEEITTPGLENGNVFVTTRQSLSRQKPLGRVELTERGKTRGVCEDQEMPCEGDEDCHSQFDGKCSQKGFCIEPSWCPMEDADETYELDAVADLAIWVKSSIQLLVWYTTASTQLHHHAGFTAFWFLSALVGVDETGGCFRKKSSGTGQKGGSDTRTLQSRCFLVTRSVSR</sequence>
<name>A0ABP0NHX1_9DINO</name>
<evidence type="ECO:0000256" key="6">
    <source>
        <dbReference type="ARBA" id="ARBA00023065"/>
    </source>
</evidence>
<evidence type="ECO:0000256" key="2">
    <source>
        <dbReference type="ARBA" id="ARBA00009848"/>
    </source>
</evidence>
<evidence type="ECO:0000256" key="3">
    <source>
        <dbReference type="ARBA" id="ARBA00022448"/>
    </source>
</evidence>
<protein>
    <submittedName>
        <fullName evidence="10">Uncharacterized protein</fullName>
    </submittedName>
</protein>
<keyword evidence="11" id="KW-1185">Reference proteome</keyword>
<dbReference type="Pfam" id="PF00864">
    <property type="entry name" value="P2X_receptor"/>
    <property type="match status" value="1"/>
</dbReference>
<evidence type="ECO:0000313" key="10">
    <source>
        <dbReference type="EMBL" id="CAK9063164.1"/>
    </source>
</evidence>
<keyword evidence="9" id="KW-0407">Ion channel</keyword>
<keyword evidence="8" id="KW-1071">Ligand-gated ion channel</keyword>
<proteinExistence type="inferred from homology"/>
<reference evidence="10 11" key="1">
    <citation type="submission" date="2024-02" db="EMBL/GenBank/DDBJ databases">
        <authorList>
            <person name="Chen Y."/>
            <person name="Shah S."/>
            <person name="Dougan E. K."/>
            <person name="Thang M."/>
            <person name="Chan C."/>
        </authorList>
    </citation>
    <scope>NUCLEOTIDE SEQUENCE [LARGE SCALE GENOMIC DNA]</scope>
</reference>